<feature type="region of interest" description="Disordered" evidence="1">
    <location>
        <begin position="62"/>
        <end position="87"/>
    </location>
</feature>
<dbReference type="EMBL" id="CP000697">
    <property type="protein sequence ID" value="ABQ31073.1"/>
    <property type="molecule type" value="Genomic_DNA"/>
</dbReference>
<dbReference type="KEGG" id="acr:Acry_1871"/>
<evidence type="ECO:0000313" key="3">
    <source>
        <dbReference type="Proteomes" id="UP000000245"/>
    </source>
</evidence>
<dbReference type="AlphaFoldDB" id="A5FZP1"/>
<dbReference type="HOGENOM" id="CLU_113985_0_0_5"/>
<accession>A5FZP1</accession>
<reference evidence="2 3" key="1">
    <citation type="submission" date="2007-05" db="EMBL/GenBank/DDBJ databases">
        <title>Complete sequence of chromosome of Acidiphilium cryptum JF-5.</title>
        <authorList>
            <consortium name="US DOE Joint Genome Institute"/>
            <person name="Copeland A."/>
            <person name="Lucas S."/>
            <person name="Lapidus A."/>
            <person name="Barry K."/>
            <person name="Detter J.C."/>
            <person name="Glavina del Rio T."/>
            <person name="Hammon N."/>
            <person name="Israni S."/>
            <person name="Dalin E."/>
            <person name="Tice H."/>
            <person name="Pitluck S."/>
            <person name="Sims D."/>
            <person name="Brettin T."/>
            <person name="Bruce D."/>
            <person name="Han C."/>
            <person name="Schmutz J."/>
            <person name="Larimer F."/>
            <person name="Land M."/>
            <person name="Hauser L."/>
            <person name="Kyrpides N."/>
            <person name="Kim E."/>
            <person name="Magnuson T."/>
            <person name="Richardson P."/>
        </authorList>
    </citation>
    <scope>NUCLEOTIDE SEQUENCE [LARGE SCALE GENOMIC DNA]</scope>
    <source>
        <strain evidence="2 3">JF-5</strain>
    </source>
</reference>
<dbReference type="RefSeq" id="WP_012039686.1">
    <property type="nucleotide sequence ID" value="NC_009484.1"/>
</dbReference>
<name>A5FZP1_ACICJ</name>
<evidence type="ECO:0000256" key="1">
    <source>
        <dbReference type="SAM" id="MobiDB-lite"/>
    </source>
</evidence>
<feature type="compositionally biased region" description="Polar residues" evidence="1">
    <location>
        <begin position="158"/>
        <end position="167"/>
    </location>
</feature>
<proteinExistence type="predicted"/>
<feature type="compositionally biased region" description="Low complexity" evidence="1">
    <location>
        <begin position="168"/>
        <end position="183"/>
    </location>
</feature>
<feature type="compositionally biased region" description="Basic residues" evidence="1">
    <location>
        <begin position="65"/>
        <end position="76"/>
    </location>
</feature>
<dbReference type="Proteomes" id="UP000000245">
    <property type="component" value="Chromosome"/>
</dbReference>
<keyword evidence="3" id="KW-1185">Reference proteome</keyword>
<sequence>METRGVIVTFLRIVDALYGAIARAGRRGAFGPDRDLAAAIALRIARLVGRIADLAARLEAGTLHPPRRQAPRRSAPRPRAPSALPRRRGLAAAGGFEIRGYASQLAHLLNQPEMAAILAADPRFGRAVRPLCHLLRIPLPAALAPQPILLRRPEPASGTPSQRLCNHSSAPAPDRAAPSAPLAVALRPSG</sequence>
<protein>
    <submittedName>
        <fullName evidence="2">Uncharacterized protein</fullName>
    </submittedName>
</protein>
<feature type="region of interest" description="Disordered" evidence="1">
    <location>
        <begin position="151"/>
        <end position="190"/>
    </location>
</feature>
<organism evidence="2 3">
    <name type="scientific">Acidiphilium cryptum (strain JF-5)</name>
    <dbReference type="NCBI Taxonomy" id="349163"/>
    <lineage>
        <taxon>Bacteria</taxon>
        <taxon>Pseudomonadati</taxon>
        <taxon>Pseudomonadota</taxon>
        <taxon>Alphaproteobacteria</taxon>
        <taxon>Acetobacterales</taxon>
        <taxon>Acidocellaceae</taxon>
        <taxon>Acidiphilium</taxon>
    </lineage>
</organism>
<evidence type="ECO:0000313" key="2">
    <source>
        <dbReference type="EMBL" id="ABQ31073.1"/>
    </source>
</evidence>
<gene>
    <name evidence="2" type="ordered locus">Acry_1871</name>
</gene>